<protein>
    <submittedName>
        <fullName evidence="2">Uncharacterized protein</fullName>
    </submittedName>
</protein>
<proteinExistence type="predicted"/>
<dbReference type="EMBL" id="VBWO01000003">
    <property type="protein sequence ID" value="TLF40605.1"/>
    <property type="molecule type" value="Genomic_DNA"/>
</dbReference>
<name>A0A5R8LXX0_LACZE</name>
<sequence length="21" mass="2704">MTMKLTQSAQSFYFWFFRRDL</sequence>
<dbReference type="AlphaFoldDB" id="A0A5R8LXX0"/>
<dbReference type="Proteomes" id="UP000307781">
    <property type="component" value="Unassembled WGS sequence"/>
</dbReference>
<organism evidence="2 3">
    <name type="scientific">Lacticaseibacillus zeae</name>
    <name type="common">Lactobacillus zeae</name>
    <dbReference type="NCBI Taxonomy" id="57037"/>
    <lineage>
        <taxon>Bacteria</taxon>
        <taxon>Bacillati</taxon>
        <taxon>Bacillota</taxon>
        <taxon>Bacilli</taxon>
        <taxon>Lactobacillales</taxon>
        <taxon>Lactobacillaceae</taxon>
        <taxon>Lacticaseibacillus</taxon>
    </lineage>
</organism>
<accession>A0A5R8LXX0</accession>
<evidence type="ECO:0000313" key="3">
    <source>
        <dbReference type="Proteomes" id="UP000307781"/>
    </source>
</evidence>
<reference evidence="3 4" key="1">
    <citation type="submission" date="2019-05" db="EMBL/GenBank/DDBJ databases">
        <title>Genome-based reclassification of Lactobacillus casei as Lactobacillus casei subsp. casei. subsp.nov., description of Lactobacillus casei subsp. zeae subsp. nov., and emended description of Lactobacillus casei.</title>
        <authorList>
            <person name="Huang C.-H."/>
        </authorList>
    </citation>
    <scope>NUCLEOTIDE SEQUENCE [LARGE SCALE GENOMIC DNA]</scope>
    <source>
        <strain evidence="1 4">CRBIP24.44</strain>
        <strain evidence="2 3">CRBIP24.58</strain>
    </source>
</reference>
<gene>
    <name evidence="2" type="ORF">FEI14_07005</name>
    <name evidence="1" type="ORF">FEI15_03900</name>
</gene>
<dbReference type="EMBL" id="VBWN01000004">
    <property type="protein sequence ID" value="TLF42205.1"/>
    <property type="molecule type" value="Genomic_DNA"/>
</dbReference>
<evidence type="ECO:0000313" key="4">
    <source>
        <dbReference type="Proteomes" id="UP000309885"/>
    </source>
</evidence>
<evidence type="ECO:0000313" key="2">
    <source>
        <dbReference type="EMBL" id="TLF42205.1"/>
    </source>
</evidence>
<evidence type="ECO:0000313" key="1">
    <source>
        <dbReference type="EMBL" id="TLF40605.1"/>
    </source>
</evidence>
<dbReference type="Proteomes" id="UP000309885">
    <property type="component" value="Unassembled WGS sequence"/>
</dbReference>
<comment type="caution">
    <text evidence="2">The sequence shown here is derived from an EMBL/GenBank/DDBJ whole genome shotgun (WGS) entry which is preliminary data.</text>
</comment>